<reference evidence="1 2" key="1">
    <citation type="submission" date="2020-09" db="EMBL/GenBank/DDBJ databases">
        <title>De no assembly of potato wild relative species, Solanum commersonii.</title>
        <authorList>
            <person name="Cho K."/>
        </authorList>
    </citation>
    <scope>NUCLEOTIDE SEQUENCE [LARGE SCALE GENOMIC DNA]</scope>
    <source>
        <strain evidence="1">LZ3.2</strain>
        <tissue evidence="1">Leaf</tissue>
    </source>
</reference>
<gene>
    <name evidence="1" type="ORF">H5410_036116</name>
</gene>
<dbReference type="EMBL" id="JACXVP010000007">
    <property type="protein sequence ID" value="KAG5594884.1"/>
    <property type="molecule type" value="Genomic_DNA"/>
</dbReference>
<comment type="caution">
    <text evidence="1">The sequence shown here is derived from an EMBL/GenBank/DDBJ whole genome shotgun (WGS) entry which is preliminary data.</text>
</comment>
<organism evidence="1 2">
    <name type="scientific">Solanum commersonii</name>
    <name type="common">Commerson's wild potato</name>
    <name type="synonym">Commerson's nightshade</name>
    <dbReference type="NCBI Taxonomy" id="4109"/>
    <lineage>
        <taxon>Eukaryota</taxon>
        <taxon>Viridiplantae</taxon>
        <taxon>Streptophyta</taxon>
        <taxon>Embryophyta</taxon>
        <taxon>Tracheophyta</taxon>
        <taxon>Spermatophyta</taxon>
        <taxon>Magnoliopsida</taxon>
        <taxon>eudicotyledons</taxon>
        <taxon>Gunneridae</taxon>
        <taxon>Pentapetalae</taxon>
        <taxon>asterids</taxon>
        <taxon>lamiids</taxon>
        <taxon>Solanales</taxon>
        <taxon>Solanaceae</taxon>
        <taxon>Solanoideae</taxon>
        <taxon>Solaneae</taxon>
        <taxon>Solanum</taxon>
    </lineage>
</organism>
<evidence type="ECO:0000313" key="2">
    <source>
        <dbReference type="Proteomes" id="UP000824120"/>
    </source>
</evidence>
<name>A0A9J5Y6L7_SOLCO</name>
<proteinExistence type="predicted"/>
<protein>
    <submittedName>
        <fullName evidence="1">Uncharacterized protein</fullName>
    </submittedName>
</protein>
<keyword evidence="2" id="KW-1185">Reference proteome</keyword>
<dbReference type="Proteomes" id="UP000824120">
    <property type="component" value="Chromosome 7"/>
</dbReference>
<evidence type="ECO:0000313" key="1">
    <source>
        <dbReference type="EMBL" id="KAG5594884.1"/>
    </source>
</evidence>
<dbReference type="AlphaFoldDB" id="A0A9J5Y6L7"/>
<accession>A0A9J5Y6L7</accession>
<sequence>MGTIDIAFTHVKDEESSIPTSNCLENGKFPIFKAKQNFKNWFLNFVKKCAAKDNLAQLVEIADQLDDLPFGLINRLSALAFRKFKFCKIGRYNIASQNRLATR</sequence>